<keyword evidence="5 6" id="KW-0472">Membrane</keyword>
<evidence type="ECO:0000256" key="3">
    <source>
        <dbReference type="ARBA" id="ARBA00022692"/>
    </source>
</evidence>
<protein>
    <submittedName>
        <fullName evidence="9">ABC transporter permease</fullName>
    </submittedName>
</protein>
<feature type="domain" description="ABC3 transporter permease C-terminal" evidence="7">
    <location>
        <begin position="679"/>
        <end position="786"/>
    </location>
</feature>
<organism evidence="9 10">
    <name type="scientific">Negadavirga shengliensis</name>
    <dbReference type="NCBI Taxonomy" id="1389218"/>
    <lineage>
        <taxon>Bacteria</taxon>
        <taxon>Pseudomonadati</taxon>
        <taxon>Bacteroidota</taxon>
        <taxon>Cytophagia</taxon>
        <taxon>Cytophagales</taxon>
        <taxon>Cyclobacteriaceae</taxon>
        <taxon>Negadavirga</taxon>
    </lineage>
</organism>
<dbReference type="RefSeq" id="WP_377065038.1">
    <property type="nucleotide sequence ID" value="NZ_JBHSJJ010000006.1"/>
</dbReference>
<feature type="domain" description="MacB-like periplasmic core" evidence="8">
    <location>
        <begin position="476"/>
        <end position="632"/>
    </location>
</feature>
<proteinExistence type="predicted"/>
<feature type="domain" description="MacB-like periplasmic core" evidence="8">
    <location>
        <begin position="21"/>
        <end position="238"/>
    </location>
</feature>
<dbReference type="InterPro" id="IPR003838">
    <property type="entry name" value="ABC3_permease_C"/>
</dbReference>
<dbReference type="EMBL" id="JBHSJJ010000006">
    <property type="protein sequence ID" value="MFC4872552.1"/>
    <property type="molecule type" value="Genomic_DNA"/>
</dbReference>
<sequence>MWKNYFKVSCRNLMKRKLYAGINIIGLTIAIVSFLAISLYIYHEWSYDKMYVGYERIYKVNQKFIVNGDEELISTTPSALVPAALDEIPEIATATVVFDLSIFSTVLIANEDMGFEESRFAYADHNFFNVFDFKLITGDPATALVEPNQIVLTESTAKRYFGSATEAHGKTLRVESSDYVVTAVMEDFPSNSHLLFDFLASFKTHPHGKNPEWNPSNYFSYIKLKEGAELAVLNAGFEQLIEKYLGEAQKSYGFQSAVFVQPVCEIHLSGNDLRGVKPGSDIKYLYIFGTVALLLIFIGIINYVNLATAEATERNKEVGLRKVLGAERVQLFGQFISESIILTGSALFFSLLVLFLIKSNFEQISGVPLQLQQLLSPSGLLGLFGLLLLVSVLSGMYPALILSGVQPLKALGKEIKPGGGVWLRKSLVVFQFFVSIGLLMATMIVKDQLEYMQNIHLGYEREHLISLNTHARMNEIIPGLKTEMVRTGAATSSALAADMPIYIKAGYSIRAGFDNDKEFNITGYAVDADIFKTIGASIIAGNDFSDQDINRSTAYQEQLELPIILNEAAVRELGWKVEEAVGKKIDMGGNAARIKGIVADFYFNSLHHQVNPLVVFIDESQTNLLLVKLAKGNPGLHLASLENTWKTLVPDRPFNYKFVDQEYGQMYRSEERVSLIFSLFAGIAIIIACMGLFGLVSYVAQRRTREISIRKVLGATARDVLKLLSSDFFMLLAISAVFAIAFGFWFSKEWAEGFAYKTPVSVWVYALSIVIVAVISFLTIGYRTVKVNMQNPAQTLKDE</sequence>
<keyword evidence="3 6" id="KW-0812">Transmembrane</keyword>
<feature type="transmembrane region" description="Helical" evidence="6">
    <location>
        <begin position="284"/>
        <end position="306"/>
    </location>
</feature>
<evidence type="ECO:0000256" key="6">
    <source>
        <dbReference type="SAM" id="Phobius"/>
    </source>
</evidence>
<dbReference type="PANTHER" id="PTHR30572:SF18">
    <property type="entry name" value="ABC-TYPE MACROLIDE FAMILY EXPORT SYSTEM PERMEASE COMPONENT 2"/>
    <property type="match status" value="1"/>
</dbReference>
<keyword evidence="2" id="KW-1003">Cell membrane</keyword>
<dbReference type="Proteomes" id="UP001595818">
    <property type="component" value="Unassembled WGS sequence"/>
</dbReference>
<feature type="domain" description="ABC3 transporter permease C-terminal" evidence="7">
    <location>
        <begin position="290"/>
        <end position="406"/>
    </location>
</feature>
<keyword evidence="10" id="KW-1185">Reference proteome</keyword>
<gene>
    <name evidence="9" type="ORF">ACFPFU_12720</name>
</gene>
<evidence type="ECO:0000313" key="10">
    <source>
        <dbReference type="Proteomes" id="UP001595818"/>
    </source>
</evidence>
<feature type="transmembrane region" description="Helical" evidence="6">
    <location>
        <begin position="762"/>
        <end position="782"/>
    </location>
</feature>
<accession>A0ABV9T249</accession>
<feature type="transmembrane region" description="Helical" evidence="6">
    <location>
        <begin position="728"/>
        <end position="747"/>
    </location>
</feature>
<evidence type="ECO:0000259" key="7">
    <source>
        <dbReference type="Pfam" id="PF02687"/>
    </source>
</evidence>
<dbReference type="InterPro" id="IPR050250">
    <property type="entry name" value="Macrolide_Exporter_MacB"/>
</dbReference>
<comment type="subcellular location">
    <subcellularLocation>
        <location evidence="1">Cell membrane</location>
        <topology evidence="1">Multi-pass membrane protein</topology>
    </subcellularLocation>
</comment>
<evidence type="ECO:0000256" key="4">
    <source>
        <dbReference type="ARBA" id="ARBA00022989"/>
    </source>
</evidence>
<evidence type="ECO:0000313" key="9">
    <source>
        <dbReference type="EMBL" id="MFC4872552.1"/>
    </source>
</evidence>
<feature type="transmembrane region" description="Helical" evidence="6">
    <location>
        <begin position="340"/>
        <end position="361"/>
    </location>
</feature>
<name>A0ABV9T249_9BACT</name>
<reference evidence="10" key="1">
    <citation type="journal article" date="2019" name="Int. J. Syst. Evol. Microbiol.">
        <title>The Global Catalogue of Microorganisms (GCM) 10K type strain sequencing project: providing services to taxonomists for standard genome sequencing and annotation.</title>
        <authorList>
            <consortium name="The Broad Institute Genomics Platform"/>
            <consortium name="The Broad Institute Genome Sequencing Center for Infectious Disease"/>
            <person name="Wu L."/>
            <person name="Ma J."/>
        </authorList>
    </citation>
    <scope>NUCLEOTIDE SEQUENCE [LARGE SCALE GENOMIC DNA]</scope>
    <source>
        <strain evidence="10">CGMCC 4.7466</strain>
    </source>
</reference>
<keyword evidence="4 6" id="KW-1133">Transmembrane helix</keyword>
<dbReference type="PANTHER" id="PTHR30572">
    <property type="entry name" value="MEMBRANE COMPONENT OF TRANSPORTER-RELATED"/>
    <property type="match status" value="1"/>
</dbReference>
<dbReference type="Pfam" id="PF12704">
    <property type="entry name" value="MacB_PCD"/>
    <property type="match status" value="2"/>
</dbReference>
<evidence type="ECO:0000259" key="8">
    <source>
        <dbReference type="Pfam" id="PF12704"/>
    </source>
</evidence>
<evidence type="ECO:0000256" key="5">
    <source>
        <dbReference type="ARBA" id="ARBA00023136"/>
    </source>
</evidence>
<feature type="transmembrane region" description="Helical" evidence="6">
    <location>
        <begin position="426"/>
        <end position="445"/>
    </location>
</feature>
<comment type="caution">
    <text evidence="9">The sequence shown here is derived from an EMBL/GenBank/DDBJ whole genome shotgun (WGS) entry which is preliminary data.</text>
</comment>
<feature type="transmembrane region" description="Helical" evidence="6">
    <location>
        <begin position="675"/>
        <end position="700"/>
    </location>
</feature>
<evidence type="ECO:0000256" key="2">
    <source>
        <dbReference type="ARBA" id="ARBA00022475"/>
    </source>
</evidence>
<dbReference type="Pfam" id="PF02687">
    <property type="entry name" value="FtsX"/>
    <property type="match status" value="2"/>
</dbReference>
<evidence type="ECO:0000256" key="1">
    <source>
        <dbReference type="ARBA" id="ARBA00004651"/>
    </source>
</evidence>
<feature type="transmembrane region" description="Helical" evidence="6">
    <location>
        <begin position="20"/>
        <end position="42"/>
    </location>
</feature>
<dbReference type="InterPro" id="IPR025857">
    <property type="entry name" value="MacB_PCD"/>
</dbReference>
<feature type="transmembrane region" description="Helical" evidence="6">
    <location>
        <begin position="381"/>
        <end position="405"/>
    </location>
</feature>